<sequence length="273" mass="31799">MAVNRERQNLPLPETNIDGQTTLLSLPPEVQHLIASELPYPDLLSLKISHPYFGALLDAQPSVHQRIAWVLSRCNIYLPIPHDSKTDFRTDVQFLRNPEVTRIIRRRRKHLECVECKLARQIVWLKSTSTDDERRRRLCFVNEGYECPRVRELDEKKMSDEKKIGRRLLKLVGWPNAYWESGSSYWEHRGLGPPAWFIRLTWWFAPVDAPPIGIHVPTLIMNLIILILLVAGMIGWQAGCLTLSGLLESVSRSSWQWLDAMWKDWLRELHLPV</sequence>
<dbReference type="GeneID" id="25286498"/>
<name>A0A072P9Z0_9EURO</name>
<dbReference type="HOGENOM" id="CLU_1019538_0_0_1"/>
<feature type="transmembrane region" description="Helical" evidence="1">
    <location>
        <begin position="219"/>
        <end position="247"/>
    </location>
</feature>
<dbReference type="EMBL" id="AMGV01000018">
    <property type="protein sequence ID" value="KEF52360.1"/>
    <property type="molecule type" value="Genomic_DNA"/>
</dbReference>
<dbReference type="RefSeq" id="XP_013254950.1">
    <property type="nucleotide sequence ID" value="XM_013399496.1"/>
</dbReference>
<proteinExistence type="predicted"/>
<protein>
    <recommendedName>
        <fullName evidence="2">F-box domain-containing protein</fullName>
    </recommendedName>
</protein>
<keyword evidence="1" id="KW-0472">Membrane</keyword>
<dbReference type="VEuPathDB" id="FungiDB:A1O9_11601"/>
<keyword evidence="4" id="KW-1185">Reference proteome</keyword>
<dbReference type="Proteomes" id="UP000027920">
    <property type="component" value="Unassembled WGS sequence"/>
</dbReference>
<organism evidence="3 4">
    <name type="scientific">Exophiala aquamarina CBS 119918</name>
    <dbReference type="NCBI Taxonomy" id="1182545"/>
    <lineage>
        <taxon>Eukaryota</taxon>
        <taxon>Fungi</taxon>
        <taxon>Dikarya</taxon>
        <taxon>Ascomycota</taxon>
        <taxon>Pezizomycotina</taxon>
        <taxon>Eurotiomycetes</taxon>
        <taxon>Chaetothyriomycetidae</taxon>
        <taxon>Chaetothyriales</taxon>
        <taxon>Herpotrichiellaceae</taxon>
        <taxon>Exophiala</taxon>
    </lineage>
</organism>
<reference evidence="3 4" key="1">
    <citation type="submission" date="2013-03" db="EMBL/GenBank/DDBJ databases">
        <title>The Genome Sequence of Exophiala aquamarina CBS 119918.</title>
        <authorList>
            <consortium name="The Broad Institute Genomics Platform"/>
            <person name="Cuomo C."/>
            <person name="de Hoog S."/>
            <person name="Gorbushina A."/>
            <person name="Walker B."/>
            <person name="Young S.K."/>
            <person name="Zeng Q."/>
            <person name="Gargeya S."/>
            <person name="Fitzgerald M."/>
            <person name="Haas B."/>
            <person name="Abouelleil A."/>
            <person name="Allen A.W."/>
            <person name="Alvarado L."/>
            <person name="Arachchi H.M."/>
            <person name="Berlin A.M."/>
            <person name="Chapman S.B."/>
            <person name="Gainer-Dewar J."/>
            <person name="Goldberg J."/>
            <person name="Griggs A."/>
            <person name="Gujja S."/>
            <person name="Hansen M."/>
            <person name="Howarth C."/>
            <person name="Imamovic A."/>
            <person name="Ireland A."/>
            <person name="Larimer J."/>
            <person name="McCowan C."/>
            <person name="Murphy C."/>
            <person name="Pearson M."/>
            <person name="Poon T.W."/>
            <person name="Priest M."/>
            <person name="Roberts A."/>
            <person name="Saif S."/>
            <person name="Shea T."/>
            <person name="Sisk P."/>
            <person name="Sykes S."/>
            <person name="Wortman J."/>
            <person name="Nusbaum C."/>
            <person name="Birren B."/>
        </authorList>
    </citation>
    <scope>NUCLEOTIDE SEQUENCE [LARGE SCALE GENOMIC DNA]</scope>
    <source>
        <strain evidence="3 4">CBS 119918</strain>
    </source>
</reference>
<dbReference type="AlphaFoldDB" id="A0A072P9Z0"/>
<gene>
    <name evidence="3" type="ORF">A1O9_11601</name>
</gene>
<dbReference type="STRING" id="1182545.A0A072P9Z0"/>
<dbReference type="OrthoDB" id="5281164at2759"/>
<evidence type="ECO:0000313" key="4">
    <source>
        <dbReference type="Proteomes" id="UP000027920"/>
    </source>
</evidence>
<evidence type="ECO:0000259" key="2">
    <source>
        <dbReference type="PROSITE" id="PS50181"/>
    </source>
</evidence>
<keyword evidence="1" id="KW-0812">Transmembrane</keyword>
<keyword evidence="1" id="KW-1133">Transmembrane helix</keyword>
<dbReference type="PROSITE" id="PS50181">
    <property type="entry name" value="FBOX"/>
    <property type="match status" value="1"/>
</dbReference>
<accession>A0A072P9Z0</accession>
<evidence type="ECO:0000313" key="3">
    <source>
        <dbReference type="EMBL" id="KEF52360.1"/>
    </source>
</evidence>
<feature type="domain" description="F-box" evidence="2">
    <location>
        <begin position="20"/>
        <end position="67"/>
    </location>
</feature>
<dbReference type="InterPro" id="IPR001810">
    <property type="entry name" value="F-box_dom"/>
</dbReference>
<evidence type="ECO:0000256" key="1">
    <source>
        <dbReference type="SAM" id="Phobius"/>
    </source>
</evidence>
<comment type="caution">
    <text evidence="3">The sequence shown here is derived from an EMBL/GenBank/DDBJ whole genome shotgun (WGS) entry which is preliminary data.</text>
</comment>